<dbReference type="PROSITE" id="PS51257">
    <property type="entry name" value="PROKAR_LIPOPROTEIN"/>
    <property type="match status" value="1"/>
</dbReference>
<dbReference type="SUPFAM" id="SSF111369">
    <property type="entry name" value="HlyD-like secretion proteins"/>
    <property type="match status" value="1"/>
</dbReference>
<dbReference type="RefSeq" id="WP_090292757.1">
    <property type="nucleotide sequence ID" value="NZ_FNKI01000001.1"/>
</dbReference>
<dbReference type="PANTHER" id="PTHR30097:SF4">
    <property type="entry name" value="SLR6042 PROTEIN"/>
    <property type="match status" value="1"/>
</dbReference>
<dbReference type="InterPro" id="IPR006143">
    <property type="entry name" value="RND_pump_MFP"/>
</dbReference>
<dbReference type="InterPro" id="IPR058647">
    <property type="entry name" value="BSH_CzcB-like"/>
</dbReference>
<dbReference type="GO" id="GO:0016020">
    <property type="term" value="C:membrane"/>
    <property type="evidence" value="ECO:0007669"/>
    <property type="project" value="InterPro"/>
</dbReference>
<dbReference type="InterPro" id="IPR058648">
    <property type="entry name" value="HH_CzcB-like"/>
</dbReference>
<organism evidence="7 8">
    <name type="scientific">Flagellimonas zhangzhouensis</name>
    <dbReference type="NCBI Taxonomy" id="1073328"/>
    <lineage>
        <taxon>Bacteria</taxon>
        <taxon>Pseudomonadati</taxon>
        <taxon>Bacteroidota</taxon>
        <taxon>Flavobacteriia</taxon>
        <taxon>Flavobacteriales</taxon>
        <taxon>Flavobacteriaceae</taxon>
        <taxon>Flagellimonas</taxon>
    </lineage>
</organism>
<dbReference type="PANTHER" id="PTHR30097">
    <property type="entry name" value="CATION EFFLUX SYSTEM PROTEIN CUSB"/>
    <property type="match status" value="1"/>
</dbReference>
<accession>A0A1H2UC86</accession>
<feature type="domain" description="CzcB-like alpha-helical hairpin" evidence="4">
    <location>
        <begin position="114"/>
        <end position="171"/>
    </location>
</feature>
<dbReference type="GO" id="GO:0022857">
    <property type="term" value="F:transmembrane transporter activity"/>
    <property type="evidence" value="ECO:0007669"/>
    <property type="project" value="InterPro"/>
</dbReference>
<evidence type="ECO:0000256" key="3">
    <source>
        <dbReference type="SAM" id="Coils"/>
    </source>
</evidence>
<dbReference type="Pfam" id="PF25893">
    <property type="entry name" value="HH_CzcB"/>
    <property type="match status" value="1"/>
</dbReference>
<evidence type="ECO:0000256" key="1">
    <source>
        <dbReference type="ARBA" id="ARBA00009477"/>
    </source>
</evidence>
<feature type="domain" description="CusB-like beta-barrel" evidence="5">
    <location>
        <begin position="225"/>
        <end position="303"/>
    </location>
</feature>
<evidence type="ECO:0000259" key="5">
    <source>
        <dbReference type="Pfam" id="PF25954"/>
    </source>
</evidence>
<proteinExistence type="inferred from homology"/>
<sequence>MKNIFHIAAVFLFIMGCGNKNTEESASEEQAEATGIVVSQDQFDTNDLMIGAMERRTFPKMVETSGMIDVPPENRASVTAFMGGFVKQTSLLIGDQVKKGQLLVILENQEFVQMQQDYLEVFNQLDYLKAEFERNQTLFDEKIASQKNFLQAKSNYETAKARYQGLKEQLQMLNISPSKVEQGNISSQAAIYAPIAGSITKMNVAKGSYVSPATEILEIVDNEHVHLELTVFEKDILKVKKGQKIEFKIPEASEETFNAEVHLVGTSIDNSQRTIKVHGHLEHEDEKASNFLPGMFVDAMIMTDTIKTLSLPEEAVIESEGGYYVLKLIDQKDGGYTFERVAVKQGSTYGGFTEINSSELTESDKFLTKGVFDLIGG</sequence>
<dbReference type="GO" id="GO:0030313">
    <property type="term" value="C:cell envelope"/>
    <property type="evidence" value="ECO:0007669"/>
    <property type="project" value="TreeGrafter"/>
</dbReference>
<dbReference type="Gene3D" id="2.40.420.20">
    <property type="match status" value="1"/>
</dbReference>
<evidence type="ECO:0000313" key="8">
    <source>
        <dbReference type="Proteomes" id="UP000199592"/>
    </source>
</evidence>
<reference evidence="8" key="1">
    <citation type="submission" date="2016-10" db="EMBL/GenBank/DDBJ databases">
        <authorList>
            <person name="Varghese N."/>
            <person name="Submissions S."/>
        </authorList>
    </citation>
    <scope>NUCLEOTIDE SEQUENCE [LARGE SCALE GENOMIC DNA]</scope>
    <source>
        <strain evidence="8">DSM 25030</strain>
    </source>
</reference>
<dbReference type="GO" id="GO:0015679">
    <property type="term" value="P:plasma membrane copper ion transport"/>
    <property type="evidence" value="ECO:0007669"/>
    <property type="project" value="TreeGrafter"/>
</dbReference>
<dbReference type="Pfam" id="PF25954">
    <property type="entry name" value="Beta-barrel_RND_2"/>
    <property type="match status" value="1"/>
</dbReference>
<dbReference type="Gene3D" id="1.10.287.470">
    <property type="entry name" value="Helix hairpin bin"/>
    <property type="match status" value="1"/>
</dbReference>
<protein>
    <submittedName>
        <fullName evidence="7">Membrane fusion protein, cobalt-zinc-cadmium efflux system</fullName>
    </submittedName>
</protein>
<evidence type="ECO:0000259" key="4">
    <source>
        <dbReference type="Pfam" id="PF25893"/>
    </source>
</evidence>
<dbReference type="OrthoDB" id="9814657at2"/>
<gene>
    <name evidence="7" type="ORF">SAMN04487892_1537</name>
</gene>
<dbReference type="STRING" id="1073328.SAMN05216294_0756"/>
<dbReference type="Pfam" id="PF25973">
    <property type="entry name" value="BSH_CzcB"/>
    <property type="match status" value="1"/>
</dbReference>
<dbReference type="Gene3D" id="2.40.30.170">
    <property type="match status" value="1"/>
</dbReference>
<name>A0A1H2UC86_9FLAO</name>
<comment type="similarity">
    <text evidence="1">Belongs to the membrane fusion protein (MFP) (TC 8.A.1) family.</text>
</comment>
<keyword evidence="2" id="KW-0813">Transport</keyword>
<dbReference type="InterPro" id="IPR051909">
    <property type="entry name" value="MFP_Cation_Efflux"/>
</dbReference>
<evidence type="ECO:0000313" key="7">
    <source>
        <dbReference type="EMBL" id="SDW53811.1"/>
    </source>
</evidence>
<dbReference type="GO" id="GO:0060003">
    <property type="term" value="P:copper ion export"/>
    <property type="evidence" value="ECO:0007669"/>
    <property type="project" value="TreeGrafter"/>
</dbReference>
<feature type="coiled-coil region" evidence="3">
    <location>
        <begin position="149"/>
        <end position="176"/>
    </location>
</feature>
<dbReference type="Proteomes" id="UP000199592">
    <property type="component" value="Unassembled WGS sequence"/>
</dbReference>
<keyword evidence="3" id="KW-0175">Coiled coil</keyword>
<evidence type="ECO:0000259" key="6">
    <source>
        <dbReference type="Pfam" id="PF25973"/>
    </source>
</evidence>
<feature type="domain" description="CzcB-like barrel-sandwich hybrid" evidence="6">
    <location>
        <begin position="76"/>
        <end position="221"/>
    </location>
</feature>
<dbReference type="NCBIfam" id="TIGR01730">
    <property type="entry name" value="RND_mfp"/>
    <property type="match status" value="1"/>
</dbReference>
<keyword evidence="8" id="KW-1185">Reference proteome</keyword>
<dbReference type="InterPro" id="IPR058792">
    <property type="entry name" value="Beta-barrel_RND_2"/>
</dbReference>
<dbReference type="EMBL" id="FNMY01000002">
    <property type="protein sequence ID" value="SDW53811.1"/>
    <property type="molecule type" value="Genomic_DNA"/>
</dbReference>
<dbReference type="Gene3D" id="2.40.50.100">
    <property type="match status" value="1"/>
</dbReference>
<evidence type="ECO:0000256" key="2">
    <source>
        <dbReference type="ARBA" id="ARBA00022448"/>
    </source>
</evidence>
<dbReference type="AlphaFoldDB" id="A0A1H2UC86"/>